<evidence type="ECO:0000313" key="3">
    <source>
        <dbReference type="Proteomes" id="UP000219338"/>
    </source>
</evidence>
<keyword evidence="3" id="KW-1185">Reference proteome</keyword>
<dbReference type="AlphaFoldDB" id="A0A284S2E6"/>
<dbReference type="Pfam" id="PF12937">
    <property type="entry name" value="F-box-like"/>
    <property type="match status" value="1"/>
</dbReference>
<dbReference type="OMA" id="WSTINMA"/>
<accession>A0A284S2E6</accession>
<dbReference type="EMBL" id="FUEG01000027">
    <property type="protein sequence ID" value="SJL15182.1"/>
    <property type="molecule type" value="Genomic_DNA"/>
</dbReference>
<feature type="domain" description="F-box" evidence="1">
    <location>
        <begin position="5"/>
        <end position="61"/>
    </location>
</feature>
<gene>
    <name evidence="2" type="ORF">ARMOST_18668</name>
</gene>
<reference evidence="3" key="1">
    <citation type="journal article" date="2017" name="Nat. Ecol. Evol.">
        <title>Genome expansion and lineage-specific genetic innovations in the forest pathogenic fungi Armillaria.</title>
        <authorList>
            <person name="Sipos G."/>
            <person name="Prasanna A.N."/>
            <person name="Walter M.C."/>
            <person name="O'Connor E."/>
            <person name="Balint B."/>
            <person name="Krizsan K."/>
            <person name="Kiss B."/>
            <person name="Hess J."/>
            <person name="Varga T."/>
            <person name="Slot J."/>
            <person name="Riley R."/>
            <person name="Boka B."/>
            <person name="Rigling D."/>
            <person name="Barry K."/>
            <person name="Lee J."/>
            <person name="Mihaltcheva S."/>
            <person name="LaButti K."/>
            <person name="Lipzen A."/>
            <person name="Waldron R."/>
            <person name="Moloney N.M."/>
            <person name="Sperisen C."/>
            <person name="Kredics L."/>
            <person name="Vagvoelgyi C."/>
            <person name="Patrignani A."/>
            <person name="Fitzpatrick D."/>
            <person name="Nagy I."/>
            <person name="Doyle S."/>
            <person name="Anderson J.B."/>
            <person name="Grigoriev I.V."/>
            <person name="Gueldener U."/>
            <person name="Muensterkoetter M."/>
            <person name="Nagy L.G."/>
        </authorList>
    </citation>
    <scope>NUCLEOTIDE SEQUENCE [LARGE SCALE GENOMIC DNA]</scope>
    <source>
        <strain evidence="3">C18/9</strain>
    </source>
</reference>
<dbReference type="InterPro" id="IPR001810">
    <property type="entry name" value="F-box_dom"/>
</dbReference>
<dbReference type="SUPFAM" id="SSF52047">
    <property type="entry name" value="RNI-like"/>
    <property type="match status" value="1"/>
</dbReference>
<proteinExistence type="predicted"/>
<sequence length="440" mass="49589">MDTSSRLPLELLLEVFRHYISDRDIPVQSFDFSDGLWTLGQVNRTWRFAVLSDKSLWSTINMAVNYPSHVNSTSSGVSANLIFYDEMPMDEIHTIVPTPTTNQILAYILLRSKDMPLTISLHFPTKNPDMENVISSAWRPLFSVLLAEAHRLCTLDLVAPAQIWRDFANIPLARLPLLQKVDGTLPYIHDFFPVIQRCPDVSDLAVEVRYTDGSRDGGDTISMPRLCKLEVSTARLLDAITAPNLTSLIVMKKSLITSSSRVPPIVDFIRRSGCSLTNLELHWNGTADELFNVLPSMLTVESLSFFHNSFEVAFDTRMKSVSSVLPRLRAFSLQRDVVVRHREHWVKKLDPFPDAIAVIDVIECMLAGGILESINVGLVVVDVLSEAARERLSILNATPGVKVEIRQWSSDILAWSLYDRLDSVLDHLPSIRTGWSIHQR</sequence>
<protein>
    <recommendedName>
        <fullName evidence="1">F-box domain-containing protein</fullName>
    </recommendedName>
</protein>
<dbReference type="Proteomes" id="UP000219338">
    <property type="component" value="Unassembled WGS sequence"/>
</dbReference>
<evidence type="ECO:0000259" key="1">
    <source>
        <dbReference type="Pfam" id="PF12937"/>
    </source>
</evidence>
<evidence type="ECO:0000313" key="2">
    <source>
        <dbReference type="EMBL" id="SJL15182.1"/>
    </source>
</evidence>
<organism evidence="2 3">
    <name type="scientific">Armillaria ostoyae</name>
    <name type="common">Armillaria root rot fungus</name>
    <dbReference type="NCBI Taxonomy" id="47428"/>
    <lineage>
        <taxon>Eukaryota</taxon>
        <taxon>Fungi</taxon>
        <taxon>Dikarya</taxon>
        <taxon>Basidiomycota</taxon>
        <taxon>Agaricomycotina</taxon>
        <taxon>Agaricomycetes</taxon>
        <taxon>Agaricomycetidae</taxon>
        <taxon>Agaricales</taxon>
        <taxon>Marasmiineae</taxon>
        <taxon>Physalacriaceae</taxon>
        <taxon>Armillaria</taxon>
    </lineage>
</organism>
<dbReference type="OrthoDB" id="2845534at2759"/>
<dbReference type="Gene3D" id="1.20.1280.50">
    <property type="match status" value="1"/>
</dbReference>
<name>A0A284S2E6_ARMOS</name>